<dbReference type="NCBIfam" id="TIGR01988">
    <property type="entry name" value="Ubi-OHases"/>
    <property type="match status" value="1"/>
</dbReference>
<evidence type="ECO:0000313" key="9">
    <source>
        <dbReference type="EMBL" id="GGD06416.1"/>
    </source>
</evidence>
<evidence type="ECO:0000256" key="3">
    <source>
        <dbReference type="ARBA" id="ARBA00005349"/>
    </source>
</evidence>
<evidence type="ECO:0000256" key="6">
    <source>
        <dbReference type="ARBA" id="ARBA00023002"/>
    </source>
</evidence>
<dbReference type="InterPro" id="IPR036188">
    <property type="entry name" value="FAD/NAD-bd_sf"/>
</dbReference>
<dbReference type="SUPFAM" id="SSF51905">
    <property type="entry name" value="FAD/NAD(P)-binding domain"/>
    <property type="match status" value="1"/>
</dbReference>
<evidence type="ECO:0000256" key="2">
    <source>
        <dbReference type="ARBA" id="ARBA00004749"/>
    </source>
</evidence>
<dbReference type="PRINTS" id="PR00420">
    <property type="entry name" value="RNGMNOXGNASE"/>
</dbReference>
<dbReference type="Pfam" id="PF01494">
    <property type="entry name" value="FAD_binding_3"/>
    <property type="match status" value="1"/>
</dbReference>
<keyword evidence="7" id="KW-0503">Monooxygenase</keyword>
<comment type="caution">
    <text evidence="9">The sequence shown here is derived from an EMBL/GenBank/DDBJ whole genome shotgun (WGS) entry which is preliminary data.</text>
</comment>
<dbReference type="PANTHER" id="PTHR43876">
    <property type="entry name" value="UBIQUINONE BIOSYNTHESIS MONOOXYGENASE COQ6, MITOCHONDRIAL"/>
    <property type="match status" value="1"/>
</dbReference>
<dbReference type="InterPro" id="IPR051205">
    <property type="entry name" value="UbiH/COQ6_monooxygenase"/>
</dbReference>
<organism evidence="9 10">
    <name type="scientific">Halopseudomonas salina</name>
    <dbReference type="NCBI Taxonomy" id="1323744"/>
    <lineage>
        <taxon>Bacteria</taxon>
        <taxon>Pseudomonadati</taxon>
        <taxon>Pseudomonadota</taxon>
        <taxon>Gammaproteobacteria</taxon>
        <taxon>Pseudomonadales</taxon>
        <taxon>Pseudomonadaceae</taxon>
        <taxon>Halopseudomonas</taxon>
    </lineage>
</organism>
<evidence type="ECO:0000256" key="1">
    <source>
        <dbReference type="ARBA" id="ARBA00001974"/>
    </source>
</evidence>
<dbReference type="Gene3D" id="3.50.50.60">
    <property type="entry name" value="FAD/NAD(P)-binding domain"/>
    <property type="match status" value="2"/>
</dbReference>
<gene>
    <name evidence="9" type="primary">ubiH</name>
    <name evidence="9" type="ORF">GCM10007418_26800</name>
</gene>
<evidence type="ECO:0000256" key="5">
    <source>
        <dbReference type="ARBA" id="ARBA00022827"/>
    </source>
</evidence>
<keyword evidence="4" id="KW-0285">Flavoprotein</keyword>
<keyword evidence="6" id="KW-0560">Oxidoreductase</keyword>
<accession>A0ABQ1PXX9</accession>
<feature type="domain" description="FAD-binding" evidence="8">
    <location>
        <begin position="9"/>
        <end position="326"/>
    </location>
</feature>
<protein>
    <submittedName>
        <fullName evidence="9">2-octaprenyl-6-methoxyphenyl hydroxylase</fullName>
    </submittedName>
</protein>
<dbReference type="InterPro" id="IPR011295">
    <property type="entry name" value="UbiH"/>
</dbReference>
<dbReference type="InterPro" id="IPR010971">
    <property type="entry name" value="UbiH/COQ6"/>
</dbReference>
<comment type="cofactor">
    <cofactor evidence="1">
        <name>FAD</name>
        <dbReference type="ChEBI" id="CHEBI:57692"/>
    </cofactor>
</comment>
<dbReference type="NCBIfam" id="TIGR01984">
    <property type="entry name" value="UbiH"/>
    <property type="match status" value="1"/>
</dbReference>
<dbReference type="Proteomes" id="UP000638188">
    <property type="component" value="Unassembled WGS sequence"/>
</dbReference>
<sequence length="401" mass="43021">MNTMVSSDLTIVGGGMVGACLALALQSCARQAGWRIRLIEAQPPGVGQVQPSYDARSTALSHGSRLLLERLGVWSQLAPNVEPIRQIHVSDRGHPGVTRLYADKERVPALGYVVENARLGEVLLAALDYQTVEWIAPARATSARAIPGGYSLEIDVDGSSTVLETDLLVLADGGRSGLLDQLGVHRDVSPYGQTAIIANITTALGHGSVAYERFTESGPLALLPLAGQRSALVWTLPEEQAEDIAALPESAFLAALQRAFGFRMGALTRAGSRASYPLKLTEAQEQVRAHLVVLGNAAHSLHPIAGQGFNLSLRDTVALADKLIAAQGCRRPLGDLAVLQDYLDSQRADQRMTVAFSDYLTRLFSNRQPMLTLGRNLGLLGLDLLPPARRMFARQAMGLKI</sequence>
<evidence type="ECO:0000256" key="4">
    <source>
        <dbReference type="ARBA" id="ARBA00022630"/>
    </source>
</evidence>
<evidence type="ECO:0000313" key="10">
    <source>
        <dbReference type="Proteomes" id="UP000638188"/>
    </source>
</evidence>
<reference evidence="10" key="1">
    <citation type="journal article" date="2019" name="Int. J. Syst. Evol. Microbiol.">
        <title>The Global Catalogue of Microorganisms (GCM) 10K type strain sequencing project: providing services to taxonomists for standard genome sequencing and annotation.</title>
        <authorList>
            <consortium name="The Broad Institute Genomics Platform"/>
            <consortium name="The Broad Institute Genome Sequencing Center for Infectious Disease"/>
            <person name="Wu L."/>
            <person name="Ma J."/>
        </authorList>
    </citation>
    <scope>NUCLEOTIDE SEQUENCE [LARGE SCALE GENOMIC DNA]</scope>
    <source>
        <strain evidence="10">CGMCC 1.12482</strain>
    </source>
</reference>
<dbReference type="InterPro" id="IPR002938">
    <property type="entry name" value="FAD-bd"/>
</dbReference>
<proteinExistence type="inferred from homology"/>
<comment type="similarity">
    <text evidence="3">Belongs to the UbiH/COQ6 family.</text>
</comment>
<dbReference type="EMBL" id="BMFF01000005">
    <property type="protein sequence ID" value="GGD06416.1"/>
    <property type="molecule type" value="Genomic_DNA"/>
</dbReference>
<dbReference type="NCBIfam" id="NF004356">
    <property type="entry name" value="PRK05732.1"/>
    <property type="match status" value="1"/>
</dbReference>
<comment type="pathway">
    <text evidence="2">Cofactor biosynthesis; ubiquinone biosynthesis.</text>
</comment>
<dbReference type="PANTHER" id="PTHR43876:SF8">
    <property type="entry name" value="2-OCTAPRENYL-6-METHOXYPHENOL HYDROXYLASE"/>
    <property type="match status" value="1"/>
</dbReference>
<name>A0ABQ1PXX9_9GAMM</name>
<keyword evidence="5" id="KW-0274">FAD</keyword>
<evidence type="ECO:0000256" key="7">
    <source>
        <dbReference type="ARBA" id="ARBA00023033"/>
    </source>
</evidence>
<keyword evidence="10" id="KW-1185">Reference proteome</keyword>
<evidence type="ECO:0000259" key="8">
    <source>
        <dbReference type="Pfam" id="PF01494"/>
    </source>
</evidence>